<gene>
    <name evidence="2" type="ORF">M124_0892</name>
</gene>
<dbReference type="EMBL" id="JGCY01000244">
    <property type="protein sequence ID" value="EXY75320.1"/>
    <property type="molecule type" value="Genomic_DNA"/>
</dbReference>
<evidence type="ECO:0000313" key="2">
    <source>
        <dbReference type="EMBL" id="EXY75320.1"/>
    </source>
</evidence>
<accession>A0A015W4D1</accession>
<evidence type="ECO:0008006" key="4">
    <source>
        <dbReference type="Google" id="ProtNLM"/>
    </source>
</evidence>
<proteinExistence type="predicted"/>
<name>A0A015W4D1_BACFG</name>
<keyword evidence="1" id="KW-1133">Transmembrane helix</keyword>
<keyword evidence="1" id="KW-0472">Membrane</keyword>
<dbReference type="PATRIC" id="fig|1339315.3.peg.1686"/>
<dbReference type="Proteomes" id="UP000020529">
    <property type="component" value="Unassembled WGS sequence"/>
</dbReference>
<dbReference type="AlphaFoldDB" id="A0A015W4D1"/>
<evidence type="ECO:0000256" key="1">
    <source>
        <dbReference type="SAM" id="Phobius"/>
    </source>
</evidence>
<keyword evidence="1" id="KW-0812">Transmembrane</keyword>
<protein>
    <recommendedName>
        <fullName evidence="4">Transmembrane protein</fullName>
    </recommendedName>
</protein>
<evidence type="ECO:0000313" key="3">
    <source>
        <dbReference type="Proteomes" id="UP000020529"/>
    </source>
</evidence>
<reference evidence="2 3" key="1">
    <citation type="submission" date="2014-02" db="EMBL/GenBank/DDBJ databases">
        <authorList>
            <person name="Sears C."/>
            <person name="Carroll K."/>
            <person name="Sack B.R."/>
            <person name="Qadri F."/>
            <person name="Myers L.L."/>
            <person name="Chung G.-T."/>
            <person name="Escheverria P."/>
            <person name="Fraser C.M."/>
            <person name="Sadzewicz L."/>
            <person name="Shefchek K.A."/>
            <person name="Tallon L."/>
            <person name="Das S.P."/>
            <person name="Daugherty S."/>
            <person name="Mongodin E.F."/>
        </authorList>
    </citation>
    <scope>NUCLEOTIDE SEQUENCE [LARGE SCALE GENOMIC DNA]</scope>
    <source>
        <strain evidence="3">3988T(B)14</strain>
    </source>
</reference>
<feature type="transmembrane region" description="Helical" evidence="1">
    <location>
        <begin position="12"/>
        <end position="32"/>
    </location>
</feature>
<sequence length="39" mass="4607">MIRFLFFIASSSFWGTKVHIPAPIFYLFLLILRQSFAIN</sequence>
<comment type="caution">
    <text evidence="2">The sequence shown here is derived from an EMBL/GenBank/DDBJ whole genome shotgun (WGS) entry which is preliminary data.</text>
</comment>
<organism evidence="2 3">
    <name type="scientific">Bacteroides fragilis str. 3988T(B)14</name>
    <dbReference type="NCBI Taxonomy" id="1339315"/>
    <lineage>
        <taxon>Bacteria</taxon>
        <taxon>Pseudomonadati</taxon>
        <taxon>Bacteroidota</taxon>
        <taxon>Bacteroidia</taxon>
        <taxon>Bacteroidales</taxon>
        <taxon>Bacteroidaceae</taxon>
        <taxon>Bacteroides</taxon>
    </lineage>
</organism>